<comment type="subunit">
    <text evidence="8">Monomer. Part of the FGAM synthase complex composed of 1 PurL, 1 PurQ and 2 PurS subunits.</text>
</comment>
<keyword evidence="1 8" id="KW-0963">Cytoplasm</keyword>
<dbReference type="Pfam" id="PF00586">
    <property type="entry name" value="AIRS"/>
    <property type="match status" value="2"/>
</dbReference>
<comment type="subcellular location">
    <subcellularLocation>
        <location evidence="8">Cytoplasm</location>
    </subcellularLocation>
</comment>
<name>A0A833ED76_9EURY</name>
<dbReference type="EMBL" id="DQVW01000048">
    <property type="protein sequence ID" value="HIQ32377.1"/>
    <property type="molecule type" value="Genomic_DNA"/>
</dbReference>
<sequence>MDIQDLKYIEERLGRKPNDVEIGMFENLWSEHCSYRSTRHILKLFSKTLKNTKDIVVGPGDDAAVVRIDRRTGLCVALAMESHNHPSYIDPYNGAATGVGGIVRDVISMNAKPIALLDSLRFGDIEGEMGDKVRWLVEGVVSGISDYGNSIGVPTVGGECEFHSSYNYNNLVNVACVGLVREGEVVTGKAREPNLSLILVGSTGRDGIGGASFASKDLTSESEEERPSVQIGDPFAGKCLIDGVLEACKTGKVKAMKDLGAAGLTSACSEMCYGGGVGAEIHLERVILREEGMTPYEILVSESQERMLLAVERGGEEEIIEIFKKYELPASVIGWTTDTGRLVVKMHGKKIVDLPLDLLCGAPPIKRREKPCILEEYIDSSSVKMPEDLGEVLLRLLGSPNITSKRWIYERYDFEVQLRTVVRPGMDAAVLRLMECPPKALALTTDCTPTFCKLNPYVGSVYTVCESIRNLATVGARPIAMLDNLNFGNPEKPERMYQLRKCVEGLANCAEFFNIPVVGGNVSLYNETVIDGKEYPINPTPTVCLIGIIDNVEMVPPIQGKVEEGDVIVITGETKEEMGGSEYFRYIHGIEKGVVPRCNLEREKRIYSTVVDLVGKGLIGGATDISRGGLGIGMAKMCIWNRIGAEVQLGDYNRNRLRDDILLFSESSGRILLTVKEENVEKVLKALGEDGHVIGRVGGDSLRMYNGDREILNLDVKEMRDIYEKGFYKMMGDLD</sequence>
<dbReference type="AlphaFoldDB" id="A0A833ED76"/>
<keyword evidence="3 8" id="KW-0479">Metal-binding</keyword>
<dbReference type="InterPro" id="IPR010074">
    <property type="entry name" value="PRibForGlyAmidine_synth_PurL"/>
</dbReference>
<comment type="catalytic activity">
    <reaction evidence="8">
        <text>N(2)-formyl-N(1)-(5-phospho-beta-D-ribosyl)glycinamide + L-glutamine + ATP + H2O = 2-formamido-N(1)-(5-O-phospho-beta-D-ribosyl)acetamidine + L-glutamate + ADP + phosphate + H(+)</text>
        <dbReference type="Rhea" id="RHEA:17129"/>
        <dbReference type="ChEBI" id="CHEBI:15377"/>
        <dbReference type="ChEBI" id="CHEBI:15378"/>
        <dbReference type="ChEBI" id="CHEBI:29985"/>
        <dbReference type="ChEBI" id="CHEBI:30616"/>
        <dbReference type="ChEBI" id="CHEBI:43474"/>
        <dbReference type="ChEBI" id="CHEBI:58359"/>
        <dbReference type="ChEBI" id="CHEBI:147286"/>
        <dbReference type="ChEBI" id="CHEBI:147287"/>
        <dbReference type="ChEBI" id="CHEBI:456216"/>
        <dbReference type="EC" id="6.3.5.3"/>
    </reaction>
</comment>
<evidence type="ECO:0000259" key="9">
    <source>
        <dbReference type="Pfam" id="PF00586"/>
    </source>
</evidence>
<comment type="pathway">
    <text evidence="8">Purine metabolism; IMP biosynthesis via de novo pathway; 5-amino-1-(5-phospho-D-ribosyl)imidazole from N(2)-formyl-N(1)-(5-phospho-D-ribosyl)glycinamide: step 1/2.</text>
</comment>
<dbReference type="Gene3D" id="3.90.650.10">
    <property type="entry name" value="PurM-like C-terminal domain"/>
    <property type="match status" value="2"/>
</dbReference>
<dbReference type="PANTHER" id="PTHR43555:SF1">
    <property type="entry name" value="PHOSPHORIBOSYLFORMYLGLYCINAMIDINE SYNTHASE SUBUNIT PURL"/>
    <property type="match status" value="1"/>
</dbReference>
<dbReference type="InterPro" id="IPR036676">
    <property type="entry name" value="PurM-like_C_sf"/>
</dbReference>
<dbReference type="Pfam" id="PF18072">
    <property type="entry name" value="FGAR-AT_linker"/>
    <property type="match status" value="1"/>
</dbReference>
<feature type="active site" description="Proton acceptor" evidence="8">
    <location>
        <position position="83"/>
    </location>
</feature>
<evidence type="ECO:0000256" key="8">
    <source>
        <dbReference type="HAMAP-Rule" id="MF_00420"/>
    </source>
</evidence>
<comment type="caution">
    <text evidence="12">The sequence shown here is derived from an EMBL/GenBank/DDBJ whole genome shotgun (WGS) entry which is preliminary data.</text>
</comment>
<evidence type="ECO:0000256" key="4">
    <source>
        <dbReference type="ARBA" id="ARBA00022741"/>
    </source>
</evidence>
<feature type="domain" description="PurM-like N-terminal" evidence="9">
    <location>
        <begin position="425"/>
        <end position="549"/>
    </location>
</feature>
<dbReference type="UniPathway" id="UPA00074">
    <property type="reaction ID" value="UER00128"/>
</dbReference>
<dbReference type="InterPro" id="IPR036921">
    <property type="entry name" value="PurM-like_N_sf"/>
</dbReference>
<feature type="binding site" evidence="8">
    <location>
        <begin position="302"/>
        <end position="304"/>
    </location>
    <ligand>
        <name>substrate</name>
    </ligand>
</feature>
<dbReference type="SUPFAM" id="SSF55326">
    <property type="entry name" value="PurM N-terminal domain-like"/>
    <property type="match status" value="2"/>
</dbReference>
<dbReference type="NCBIfam" id="NF002290">
    <property type="entry name" value="PRK01213.1"/>
    <property type="match status" value="1"/>
</dbReference>
<gene>
    <name evidence="8 12" type="primary">purL</name>
    <name evidence="12" type="ORF">EYH55_02730</name>
</gene>
<feature type="binding site" evidence="8">
    <location>
        <position position="230"/>
    </location>
    <ligand>
        <name>substrate</name>
    </ligand>
</feature>
<feature type="active site" evidence="8">
    <location>
        <position position="32"/>
    </location>
</feature>
<dbReference type="Proteomes" id="UP000623215">
    <property type="component" value="Unassembled WGS sequence"/>
</dbReference>
<evidence type="ECO:0000259" key="11">
    <source>
        <dbReference type="Pfam" id="PF18072"/>
    </source>
</evidence>
<evidence type="ECO:0000256" key="7">
    <source>
        <dbReference type="ARBA" id="ARBA00022842"/>
    </source>
</evidence>
<feature type="domain" description="PurM-like C-terminal" evidence="10">
    <location>
        <begin position="193"/>
        <end position="345"/>
    </location>
</feature>
<dbReference type="Gene3D" id="3.30.1330.10">
    <property type="entry name" value="PurM-like, N-terminal domain"/>
    <property type="match status" value="2"/>
</dbReference>
<dbReference type="GO" id="GO:0006189">
    <property type="term" value="P:'de novo' IMP biosynthetic process"/>
    <property type="evidence" value="ECO:0007669"/>
    <property type="project" value="UniProtKB-UniRule"/>
</dbReference>
<dbReference type="InterPro" id="IPR010918">
    <property type="entry name" value="PurM-like_C_dom"/>
</dbReference>
<keyword evidence="2 8" id="KW-0436">Ligase</keyword>
<dbReference type="CDD" id="cd02204">
    <property type="entry name" value="PurL_repeat2"/>
    <property type="match status" value="1"/>
</dbReference>
<comment type="similarity">
    <text evidence="8">Belongs to the FGAMS family.</text>
</comment>
<dbReference type="GO" id="GO:0005524">
    <property type="term" value="F:ATP binding"/>
    <property type="evidence" value="ECO:0007669"/>
    <property type="project" value="UniProtKB-UniRule"/>
</dbReference>
<accession>A0A833ED76</accession>
<dbReference type="GO" id="GO:0005737">
    <property type="term" value="C:cytoplasm"/>
    <property type="evidence" value="ECO:0007669"/>
    <property type="project" value="UniProtKB-SubCell"/>
</dbReference>
<keyword evidence="6 8" id="KW-0067">ATP-binding</keyword>
<keyword evidence="7 8" id="KW-0460">Magnesium</keyword>
<dbReference type="InterPro" id="IPR016188">
    <property type="entry name" value="PurM-like_N"/>
</dbReference>
<feature type="domain" description="PurM-like N-terminal" evidence="9">
    <location>
        <begin position="60"/>
        <end position="180"/>
    </location>
</feature>
<reference evidence="12" key="1">
    <citation type="journal article" date="2020" name="ISME J.">
        <title>Gammaproteobacteria mediating utilization of methyl-, sulfur- and petroleum organic compounds in deep ocean hydrothermal plumes.</title>
        <authorList>
            <person name="Zhou Z."/>
            <person name="Liu Y."/>
            <person name="Pan J."/>
            <person name="Cron B.R."/>
            <person name="Toner B.M."/>
            <person name="Anantharaman K."/>
            <person name="Breier J.A."/>
            <person name="Dick G.J."/>
            <person name="Li M."/>
        </authorList>
    </citation>
    <scope>NUCLEOTIDE SEQUENCE</scope>
    <source>
        <strain evidence="12">SZUA-1534</strain>
    </source>
</reference>
<dbReference type="GO" id="GO:0004642">
    <property type="term" value="F:phosphoribosylformylglycinamidine synthase activity"/>
    <property type="evidence" value="ECO:0007669"/>
    <property type="project" value="UniProtKB-UniRule"/>
</dbReference>
<organism evidence="12 13">
    <name type="scientific">Methanothermococcus okinawensis</name>
    <dbReference type="NCBI Taxonomy" id="155863"/>
    <lineage>
        <taxon>Archaea</taxon>
        <taxon>Methanobacteriati</taxon>
        <taxon>Methanobacteriota</taxon>
        <taxon>Methanomada group</taxon>
        <taxon>Methanococci</taxon>
        <taxon>Methanococcales</taxon>
        <taxon>Methanococcaceae</taxon>
        <taxon>Methanothermococcus</taxon>
    </lineage>
</organism>
<dbReference type="EC" id="6.3.5.3" evidence="8"/>
<dbReference type="InterPro" id="IPR041609">
    <property type="entry name" value="PurL_linker"/>
</dbReference>
<feature type="binding site" evidence="8">
    <location>
        <position position="521"/>
    </location>
    <ligand>
        <name>Mg(2+)</name>
        <dbReference type="ChEBI" id="CHEBI:18420"/>
        <label>1</label>
    </ligand>
</feature>
<feature type="binding site" evidence="8">
    <location>
        <begin position="82"/>
        <end position="85"/>
    </location>
    <ligand>
        <name>substrate</name>
    </ligand>
</feature>
<feature type="binding site" evidence="8">
    <location>
        <position position="35"/>
    </location>
    <ligand>
        <name>ATP</name>
        <dbReference type="ChEBI" id="CHEBI:30616"/>
    </ligand>
</feature>
<evidence type="ECO:0000256" key="6">
    <source>
        <dbReference type="ARBA" id="ARBA00022840"/>
    </source>
</evidence>
<evidence type="ECO:0000256" key="1">
    <source>
        <dbReference type="ARBA" id="ARBA00022490"/>
    </source>
</evidence>
<proteinExistence type="inferred from homology"/>
<dbReference type="Pfam" id="PF02769">
    <property type="entry name" value="AIRS_C"/>
    <property type="match status" value="2"/>
</dbReference>
<feature type="binding site" evidence="8">
    <location>
        <position position="523"/>
    </location>
    <ligand>
        <name>substrate</name>
    </ligand>
</feature>
<feature type="binding site" evidence="8">
    <location>
        <position position="483"/>
    </location>
    <ligand>
        <name>ATP</name>
        <dbReference type="ChEBI" id="CHEBI:30616"/>
    </ligand>
</feature>
<dbReference type="NCBIfam" id="TIGR01736">
    <property type="entry name" value="FGAM_synth_II"/>
    <property type="match status" value="1"/>
</dbReference>
<dbReference type="HAMAP" id="MF_00420">
    <property type="entry name" value="PurL_2"/>
    <property type="match status" value="1"/>
</dbReference>
<protein>
    <recommendedName>
        <fullName evidence="8">Phosphoribosylformylglycinamidine synthase subunit PurL</fullName>
        <shortName evidence="8">FGAM synthase</shortName>
        <ecNumber evidence="8">6.3.5.3</ecNumber>
    </recommendedName>
    <alternativeName>
        <fullName evidence="8">Formylglycinamide ribonucleotide amidotransferase subunit II</fullName>
        <shortName evidence="8">FGAR amidotransferase II</shortName>
        <shortName evidence="8">FGAR-AT II</shortName>
    </alternativeName>
    <alternativeName>
        <fullName evidence="8">Glutamine amidotransferase PurL</fullName>
    </alternativeName>
    <alternativeName>
        <fullName evidence="8">Phosphoribosylformylglycinamidine synthase subunit II</fullName>
    </alternativeName>
</protein>
<feature type="binding site" evidence="8">
    <location>
        <position position="81"/>
    </location>
    <ligand>
        <name>Mg(2+)</name>
        <dbReference type="ChEBI" id="CHEBI:18420"/>
        <label>1</label>
    </ligand>
</feature>
<feature type="binding site" evidence="8">
    <location>
        <position position="105"/>
    </location>
    <ligand>
        <name>Mg(2+)</name>
        <dbReference type="ChEBI" id="CHEBI:18420"/>
        <label>2</label>
    </ligand>
</feature>
<dbReference type="SUPFAM" id="SSF56042">
    <property type="entry name" value="PurM C-terminal domain-like"/>
    <property type="match status" value="2"/>
</dbReference>
<feature type="binding site" evidence="8">
    <location>
        <position position="520"/>
    </location>
    <ligand>
        <name>ATP</name>
        <dbReference type="ChEBI" id="CHEBI:30616"/>
    </ligand>
</feature>
<comment type="caution">
    <text evidence="8">Lacks conserved residue(s) required for the propagation of feature annotation.</text>
</comment>
<dbReference type="PANTHER" id="PTHR43555">
    <property type="entry name" value="PHOSPHORIBOSYLFORMYLGLYCINAMIDINE SYNTHASE SUBUNIT PURL"/>
    <property type="match status" value="1"/>
</dbReference>
<dbReference type="PIRSF" id="PIRSF001587">
    <property type="entry name" value="FGAM_synthase_II"/>
    <property type="match status" value="1"/>
</dbReference>
<keyword evidence="5 8" id="KW-0658">Purine biosynthesis</keyword>
<evidence type="ECO:0000256" key="2">
    <source>
        <dbReference type="ARBA" id="ARBA00022598"/>
    </source>
</evidence>
<feature type="binding site" evidence="8">
    <location>
        <position position="104"/>
    </location>
    <ligand>
        <name>substrate</name>
    </ligand>
</feature>
<feature type="binding site" evidence="8">
    <location>
        <position position="258"/>
    </location>
    <ligand>
        <name>Mg(2+)</name>
        <dbReference type="ChEBI" id="CHEBI:18420"/>
        <label>2</label>
    </ligand>
</feature>
<feature type="domain" description="Phosphoribosylformylglycinamidine synthase linker" evidence="11">
    <location>
        <begin position="4"/>
        <end position="35"/>
    </location>
</feature>
<comment type="function">
    <text evidence="8">Part of the phosphoribosylformylglycinamidine synthase complex involved in the purines biosynthetic pathway. Catalyzes the ATP-dependent conversion of formylglycinamide ribonucleotide (FGAR) and glutamine to yield formylglycinamidine ribonucleotide (FGAM) and glutamate. The FGAM synthase complex is composed of three subunits. PurQ produces an ammonia molecule by converting glutamine to glutamate. PurL transfers the ammonia molecule to FGAR to form FGAM in an ATP-dependent manner. PurS interacts with PurQ and PurL and is thought to assist in the transfer of the ammonia molecule from PurQ to PurL.</text>
</comment>
<dbReference type="GO" id="GO:0000287">
    <property type="term" value="F:magnesium ion binding"/>
    <property type="evidence" value="ECO:0007669"/>
    <property type="project" value="UniProtKB-UniRule"/>
</dbReference>
<evidence type="ECO:0000313" key="13">
    <source>
        <dbReference type="Proteomes" id="UP000623215"/>
    </source>
</evidence>
<keyword evidence="4 8" id="KW-0547">Nucleotide-binding</keyword>
<evidence type="ECO:0000256" key="5">
    <source>
        <dbReference type="ARBA" id="ARBA00022755"/>
    </source>
</evidence>
<evidence type="ECO:0000256" key="3">
    <source>
        <dbReference type="ARBA" id="ARBA00022723"/>
    </source>
</evidence>
<evidence type="ECO:0000313" key="12">
    <source>
        <dbReference type="EMBL" id="HIQ32377.1"/>
    </source>
</evidence>
<evidence type="ECO:0000259" key="10">
    <source>
        <dbReference type="Pfam" id="PF02769"/>
    </source>
</evidence>
<dbReference type="CDD" id="cd02203">
    <property type="entry name" value="PurL_repeat1"/>
    <property type="match status" value="1"/>
</dbReference>
<feature type="domain" description="PurM-like C-terminal" evidence="10">
    <location>
        <begin position="563"/>
        <end position="700"/>
    </location>
</feature>